<dbReference type="EMBL" id="MAQA01000069">
    <property type="protein sequence ID" value="OCI29550.1"/>
    <property type="molecule type" value="Genomic_DNA"/>
</dbReference>
<evidence type="ECO:0000256" key="1">
    <source>
        <dbReference type="SAM" id="MobiDB-lite"/>
    </source>
</evidence>
<feature type="chain" id="PRO_5045461564" description="Gram-positive cocci surface proteins LPxTG domain-containing protein" evidence="3">
    <location>
        <begin position="32"/>
        <end position="638"/>
    </location>
</feature>
<keyword evidence="2" id="KW-0812">Transmembrane</keyword>
<feature type="signal peptide" evidence="3">
    <location>
        <begin position="1"/>
        <end position="31"/>
    </location>
</feature>
<organism evidence="4 5">
    <name type="scientific">Oerskovia enterophila</name>
    <dbReference type="NCBI Taxonomy" id="43678"/>
    <lineage>
        <taxon>Bacteria</taxon>
        <taxon>Bacillati</taxon>
        <taxon>Actinomycetota</taxon>
        <taxon>Actinomycetes</taxon>
        <taxon>Micrococcales</taxon>
        <taxon>Cellulomonadaceae</taxon>
        <taxon>Oerskovia</taxon>
    </lineage>
</organism>
<evidence type="ECO:0000256" key="2">
    <source>
        <dbReference type="SAM" id="Phobius"/>
    </source>
</evidence>
<evidence type="ECO:0008006" key="6">
    <source>
        <dbReference type="Google" id="ProtNLM"/>
    </source>
</evidence>
<evidence type="ECO:0000313" key="5">
    <source>
        <dbReference type="Proteomes" id="UP000093412"/>
    </source>
</evidence>
<name>A0ABX2Y6G0_9CELL</name>
<evidence type="ECO:0000313" key="4">
    <source>
        <dbReference type="EMBL" id="OCI29550.1"/>
    </source>
</evidence>
<evidence type="ECO:0000256" key="3">
    <source>
        <dbReference type="SAM" id="SignalP"/>
    </source>
</evidence>
<accession>A0ABX2Y6G0</accession>
<comment type="caution">
    <text evidence="4">The sequence shown here is derived from an EMBL/GenBank/DDBJ whole genome shotgun (WGS) entry which is preliminary data.</text>
</comment>
<feature type="region of interest" description="Disordered" evidence="1">
    <location>
        <begin position="51"/>
        <end position="153"/>
    </location>
</feature>
<gene>
    <name evidence="4" type="ORF">OERS_37690</name>
</gene>
<protein>
    <recommendedName>
        <fullName evidence="6">Gram-positive cocci surface proteins LPxTG domain-containing protein</fullName>
    </recommendedName>
</protein>
<feature type="transmembrane region" description="Helical" evidence="2">
    <location>
        <begin position="609"/>
        <end position="629"/>
    </location>
</feature>
<reference evidence="4 5" key="1">
    <citation type="submission" date="2016-06" db="EMBL/GenBank/DDBJ databases">
        <title>Genome sequence of Oerskovia enterophila DSM 43852.</title>
        <authorList>
            <person name="Poehlein A."/>
            <person name="Jag V."/>
            <person name="Bengelsdorf F.R."/>
            <person name="Daniel R."/>
            <person name="Duerre P."/>
        </authorList>
    </citation>
    <scope>NUCLEOTIDE SEQUENCE [LARGE SCALE GENOMIC DNA]</scope>
    <source>
        <strain evidence="4 5">DSM 43852</strain>
    </source>
</reference>
<proteinExistence type="predicted"/>
<keyword evidence="3" id="KW-0732">Signal</keyword>
<keyword evidence="2" id="KW-0472">Membrane</keyword>
<dbReference type="Proteomes" id="UP000093412">
    <property type="component" value="Unassembled WGS sequence"/>
</dbReference>
<sequence>MSKATWRSRTAVSAIGVLTLAVTVSPTAAFAVDGAEDAHLTPESVAVLEAALEADPGPATGSLERADGTPESGLVAPEIPSGPAADASDPDAGPVGTDETLTGASGDADGSLGDASPDAEGTLVDEHDTASTVPPISAPAPAAASAPVTASDAMPASYPDPSYSPHWHDGGEHGFSCDYWYFTEPEEGGSGRDWAGWYGQPQLHILHHEIVHEDGSTQMVYDRDIADYWYHAWNGETASPDADGIHWSNTAGQQTVLGNGFKGGVDWDARVADARAFLERAGVTIAYPDSEWMTEENGYTPEEIAASHERYDEFIAYEATQFAVWYFSTGHDVMGLFFVVGEDGSVSLSDYALQQFDAETGSGWQYNGMSDRLATLHGAAWLIEQAINTTWIAPQPGFVSHGYVGNEDGSTDFGFTVTLVGGAGDVNVELRTTDGSALPAGVVLVDSAGRPVTSITPGQRVFVRVPAGTDVVTLPALQIWGSAEGTEQGSPHFYKGRDNSGYDDEGNLTGNDHYLIGFGNLDQKTVAWDWAAIDLAALPPAPVDPVDPVEPPAPVAPVDPVTPVAPTGPTDPISADLADPASTVRVAASLETAAATELDGSLAETGTSAGILFATFLVLVGTGGALTLVSRRRRGAES</sequence>
<feature type="compositionally biased region" description="Low complexity" evidence="1">
    <location>
        <begin position="103"/>
        <end position="119"/>
    </location>
</feature>
<feature type="compositionally biased region" description="Low complexity" evidence="1">
    <location>
        <begin position="81"/>
        <end position="94"/>
    </location>
</feature>
<keyword evidence="2" id="KW-1133">Transmembrane helix</keyword>
<dbReference type="RefSeq" id="WP_068627562.1">
    <property type="nucleotide sequence ID" value="NZ_MAQA01000069.1"/>
</dbReference>
<keyword evidence="5" id="KW-1185">Reference proteome</keyword>
<feature type="compositionally biased region" description="Low complexity" evidence="1">
    <location>
        <begin position="130"/>
        <end position="151"/>
    </location>
</feature>